<feature type="domain" description="T6SS Phospholipase effector Tle1-like catalytic" evidence="2">
    <location>
        <begin position="91"/>
        <end position="396"/>
    </location>
</feature>
<proteinExistence type="predicted"/>
<feature type="compositionally biased region" description="Basic and acidic residues" evidence="1">
    <location>
        <begin position="312"/>
        <end position="330"/>
    </location>
</feature>
<sequence length="569" mass="64153">MATNGSNLEKLVLPPEQGTNGLDSHHTRSPTALSLAPSESATLSGGTGSAIAGSSKGAALEGLPEIGPLPPFGTIATGIPNVTVPAKHENRTLVLCFDGTGDHGFNFDHKKLNRRLGHQNSNIVELFSILRKDDPEKQLVYYQAGIGTYTVPQIATPLFAKISKTLDEMVAWNLDAHIMDGYEFLMQNYKAGDRICIFGFSRGAYTARCLAGMIHKVGLLPICNRQQIPFAYKMYTRCDPLGWQQSNSFKKTFSINVKIDFLGVWDTVDSVGIIPRRLPFTTSNTCVRVFRHALALDERRAKFKQNTWNRPSKQEAHLAETDRPDHEHHGNHQGHSGNSKHKQMDLERHYSEIYSTPTDVEEVWFAGCHCDVGGGSVTNGIRPNLARIPLRWMIRQTFLTETGIMFSAQGLRKLGFDLDPTTYHPILKRPPALQLPSNTYLQPIPPAEKLSLEEYDAKVKADAEAEANLSEQEIDLKDALSPVYDQLKLKLFWWILELIPMRYRYQKEDNSWTSYFIMNLGQGRHIPRQRRHGVKVHRTVQTRLEASFSDGKKYYPNANLDLDKVEWVD</sequence>
<dbReference type="SUPFAM" id="SSF53474">
    <property type="entry name" value="alpha/beta-Hydrolases"/>
    <property type="match status" value="1"/>
</dbReference>
<dbReference type="EMBL" id="JAACJO010000019">
    <property type="protein sequence ID" value="KAF5348457.1"/>
    <property type="molecule type" value="Genomic_DNA"/>
</dbReference>
<dbReference type="PANTHER" id="PTHR33840:SF2">
    <property type="entry name" value="TLE1 PHOSPHOLIPASE DOMAIN-CONTAINING PROTEIN"/>
    <property type="match status" value="1"/>
</dbReference>
<feature type="region of interest" description="Disordered" evidence="1">
    <location>
        <begin position="305"/>
        <end position="343"/>
    </location>
</feature>
<name>A0A8H5CXK4_9AGAR</name>
<dbReference type="OrthoDB" id="3162439at2759"/>
<protein>
    <recommendedName>
        <fullName evidence="2">T6SS Phospholipase effector Tle1-like catalytic domain-containing protein</fullName>
    </recommendedName>
</protein>
<dbReference type="InterPro" id="IPR029058">
    <property type="entry name" value="AB_hydrolase_fold"/>
</dbReference>
<dbReference type="Pfam" id="PF09994">
    <property type="entry name" value="T6SS_Tle1-like_cat"/>
    <property type="match status" value="1"/>
</dbReference>
<dbReference type="AlphaFoldDB" id="A0A8H5CXK4"/>
<gene>
    <name evidence="3" type="ORF">D9756_009559</name>
</gene>
<dbReference type="PANTHER" id="PTHR33840">
    <property type="match status" value="1"/>
</dbReference>
<accession>A0A8H5CXK4</accession>
<evidence type="ECO:0000259" key="2">
    <source>
        <dbReference type="Pfam" id="PF09994"/>
    </source>
</evidence>
<keyword evidence="4" id="KW-1185">Reference proteome</keyword>
<evidence type="ECO:0000256" key="1">
    <source>
        <dbReference type="SAM" id="MobiDB-lite"/>
    </source>
</evidence>
<feature type="region of interest" description="Disordered" evidence="1">
    <location>
        <begin position="1"/>
        <end position="49"/>
    </location>
</feature>
<dbReference type="Proteomes" id="UP000559027">
    <property type="component" value="Unassembled WGS sequence"/>
</dbReference>
<evidence type="ECO:0000313" key="4">
    <source>
        <dbReference type="Proteomes" id="UP000559027"/>
    </source>
</evidence>
<comment type="caution">
    <text evidence="3">The sequence shown here is derived from an EMBL/GenBank/DDBJ whole genome shotgun (WGS) entry which is preliminary data.</text>
</comment>
<evidence type="ECO:0000313" key="3">
    <source>
        <dbReference type="EMBL" id="KAF5348457.1"/>
    </source>
</evidence>
<dbReference type="InterPro" id="IPR018712">
    <property type="entry name" value="Tle1-like_cat"/>
</dbReference>
<reference evidence="3 4" key="1">
    <citation type="journal article" date="2020" name="ISME J.">
        <title>Uncovering the hidden diversity of litter-decomposition mechanisms in mushroom-forming fungi.</title>
        <authorList>
            <person name="Floudas D."/>
            <person name="Bentzer J."/>
            <person name="Ahren D."/>
            <person name="Johansson T."/>
            <person name="Persson P."/>
            <person name="Tunlid A."/>
        </authorList>
    </citation>
    <scope>NUCLEOTIDE SEQUENCE [LARGE SCALE GENOMIC DNA]</scope>
    <source>
        <strain evidence="3 4">CBS 146.42</strain>
    </source>
</reference>
<organism evidence="3 4">
    <name type="scientific">Leucocoprinus leucothites</name>
    <dbReference type="NCBI Taxonomy" id="201217"/>
    <lineage>
        <taxon>Eukaryota</taxon>
        <taxon>Fungi</taxon>
        <taxon>Dikarya</taxon>
        <taxon>Basidiomycota</taxon>
        <taxon>Agaricomycotina</taxon>
        <taxon>Agaricomycetes</taxon>
        <taxon>Agaricomycetidae</taxon>
        <taxon>Agaricales</taxon>
        <taxon>Agaricineae</taxon>
        <taxon>Agaricaceae</taxon>
        <taxon>Leucocoprinus</taxon>
    </lineage>
</organism>
<feature type="compositionally biased region" description="Low complexity" evidence="1">
    <location>
        <begin position="40"/>
        <end position="49"/>
    </location>
</feature>